<evidence type="ECO:0000256" key="1">
    <source>
        <dbReference type="SAM" id="Phobius"/>
    </source>
</evidence>
<feature type="transmembrane region" description="Helical" evidence="1">
    <location>
        <begin position="256"/>
        <end position="277"/>
    </location>
</feature>
<evidence type="ECO:0000313" key="3">
    <source>
        <dbReference type="EMBL" id="QAU44145.1"/>
    </source>
</evidence>
<sequence length="296" mass="32328">MASWFYASEGKQQGPYPDGQFRDLIAQGVVRPDTLVWSEGMAGWQKAAEIPGLISGGGTPPIIPGGGPPMTAGGAYAGAGSAAGGSLSVDFGIVDFTWRTLVMLILSCLVIPVPWVFVWYTKWIVSCIKVPGRPNLSFTGNAMTMVPWFFGFIVLAVVVGYSGVQVLNLALFLVEIVLYWMLLKWIVANLASNGQPLGLSFNGSIVGYIGWNLLFAVSMITIIGWAWVAAAQLRWIYRNIEGTRREIIFKGTGLGILWRGIVAAFLSGFLIPIPWVYRWIMNWFASQTELAPRGSR</sequence>
<evidence type="ECO:0000313" key="5">
    <source>
        <dbReference type="Proteomes" id="UP000288972"/>
    </source>
</evidence>
<reference evidence="4 6" key="2">
    <citation type="submission" date="2018-10" db="EMBL/GenBank/DDBJ databases">
        <title>Bradyrhizobium sp. nov., effective nodules isolated from peanut in China.</title>
        <authorList>
            <person name="Li Y."/>
        </authorList>
    </citation>
    <scope>NUCLEOTIDE SEQUENCE [LARGE SCALE GENOMIC DNA]</scope>
    <source>
        <strain evidence="4 6">CCBAU 53426</strain>
    </source>
</reference>
<evidence type="ECO:0000313" key="6">
    <source>
        <dbReference type="Proteomes" id="UP000290401"/>
    </source>
</evidence>
<dbReference type="EMBL" id="CP030053">
    <property type="protein sequence ID" value="QAU44145.1"/>
    <property type="molecule type" value="Genomic_DNA"/>
</dbReference>
<feature type="transmembrane region" description="Helical" evidence="1">
    <location>
        <begin position="140"/>
        <end position="159"/>
    </location>
</feature>
<evidence type="ECO:0000313" key="4">
    <source>
        <dbReference type="EMBL" id="RXH11507.1"/>
    </source>
</evidence>
<gene>
    <name evidence="4" type="ORF">EAS56_19955</name>
    <name evidence="3" type="ORF">XH91_01410</name>
</gene>
<reference evidence="3 5" key="1">
    <citation type="submission" date="2018-06" db="EMBL/GenBank/DDBJ databases">
        <title>Comparative genomics of rhizobia nodulating Arachis hypogaea in China.</title>
        <authorList>
            <person name="Li Y."/>
        </authorList>
    </citation>
    <scope>NUCLEOTIDE SEQUENCE [LARGE SCALE GENOMIC DNA]</scope>
    <source>
        <strain evidence="3 5">CCBAU 51670</strain>
    </source>
</reference>
<dbReference type="KEGG" id="bgz:XH91_01410"/>
<protein>
    <submittedName>
        <fullName evidence="4">DUF4339 domain-containing protein</fullName>
    </submittedName>
</protein>
<keyword evidence="6" id="KW-1185">Reference proteome</keyword>
<dbReference type="RefSeq" id="WP_128948932.1">
    <property type="nucleotide sequence ID" value="NZ_CP030053.1"/>
</dbReference>
<keyword evidence="1" id="KW-0812">Transmembrane</keyword>
<organism evidence="3 5">
    <name type="scientific">Bradyrhizobium guangzhouense</name>
    <dbReference type="NCBI Taxonomy" id="1325095"/>
    <lineage>
        <taxon>Bacteria</taxon>
        <taxon>Pseudomonadati</taxon>
        <taxon>Pseudomonadota</taxon>
        <taxon>Alphaproteobacteria</taxon>
        <taxon>Hyphomicrobiales</taxon>
        <taxon>Nitrobacteraceae</taxon>
        <taxon>Bradyrhizobium</taxon>
    </lineage>
</organism>
<dbReference type="EMBL" id="RDQZ01000016">
    <property type="protein sequence ID" value="RXH11507.1"/>
    <property type="molecule type" value="Genomic_DNA"/>
</dbReference>
<keyword evidence="1" id="KW-0472">Membrane</keyword>
<feature type="transmembrane region" description="Helical" evidence="1">
    <location>
        <begin position="208"/>
        <end position="235"/>
    </location>
</feature>
<feature type="domain" description="GYF" evidence="2">
    <location>
        <begin position="4"/>
        <end position="53"/>
    </location>
</feature>
<dbReference type="AlphaFoldDB" id="A0AAE5WW25"/>
<dbReference type="Proteomes" id="UP000290401">
    <property type="component" value="Unassembled WGS sequence"/>
</dbReference>
<evidence type="ECO:0000259" key="2">
    <source>
        <dbReference type="Pfam" id="PF14237"/>
    </source>
</evidence>
<dbReference type="Pfam" id="PF14237">
    <property type="entry name" value="GYF_2"/>
    <property type="match status" value="1"/>
</dbReference>
<keyword evidence="1" id="KW-1133">Transmembrane helix</keyword>
<proteinExistence type="predicted"/>
<dbReference type="InterPro" id="IPR025640">
    <property type="entry name" value="GYF_2"/>
</dbReference>
<accession>A0AAE5WW25</accession>
<dbReference type="Proteomes" id="UP000288972">
    <property type="component" value="Chromosome"/>
</dbReference>
<name>A0AAE5WW25_9BRAD</name>
<feature type="transmembrane region" description="Helical" evidence="1">
    <location>
        <begin position="166"/>
        <end position="188"/>
    </location>
</feature>
<feature type="transmembrane region" description="Helical" evidence="1">
    <location>
        <begin position="101"/>
        <end position="120"/>
    </location>
</feature>